<dbReference type="GO" id="GO:0016531">
    <property type="term" value="F:copper chaperone activity"/>
    <property type="evidence" value="ECO:0007669"/>
    <property type="project" value="InterPro"/>
</dbReference>
<dbReference type="EMBL" id="KV426143">
    <property type="protein sequence ID" value="KZV86834.1"/>
    <property type="molecule type" value="Genomic_DNA"/>
</dbReference>
<reference evidence="12 13" key="1">
    <citation type="journal article" date="2016" name="Mol. Biol. Evol.">
        <title>Comparative Genomics of Early-Diverging Mushroom-Forming Fungi Provides Insights into the Origins of Lignocellulose Decay Capabilities.</title>
        <authorList>
            <person name="Nagy L.G."/>
            <person name="Riley R."/>
            <person name="Tritt A."/>
            <person name="Adam C."/>
            <person name="Daum C."/>
            <person name="Floudas D."/>
            <person name="Sun H."/>
            <person name="Yadav J.S."/>
            <person name="Pangilinan J."/>
            <person name="Larsson K.H."/>
            <person name="Matsuura K."/>
            <person name="Barry K."/>
            <person name="Labutti K."/>
            <person name="Kuo R."/>
            <person name="Ohm R.A."/>
            <person name="Bhattacharya S.S."/>
            <person name="Shirouzu T."/>
            <person name="Yoshinaga Y."/>
            <person name="Martin F.M."/>
            <person name="Grigoriev I.V."/>
            <person name="Hibbett D.S."/>
        </authorList>
    </citation>
    <scope>NUCLEOTIDE SEQUENCE [LARGE SCALE GENOMIC DNA]</scope>
    <source>
        <strain evidence="12 13">HHB12029</strain>
    </source>
</reference>
<feature type="binding site" evidence="8">
    <location>
        <position position="83"/>
    </location>
    <ligand>
        <name>Cu cation</name>
        <dbReference type="ChEBI" id="CHEBI:23378"/>
    </ligand>
</feature>
<dbReference type="GO" id="GO:0033617">
    <property type="term" value="P:mitochondrial respiratory chain complex IV assembly"/>
    <property type="evidence" value="ECO:0007669"/>
    <property type="project" value="TreeGrafter"/>
</dbReference>
<evidence type="ECO:0000256" key="6">
    <source>
        <dbReference type="ARBA" id="ARBA00023128"/>
    </source>
</evidence>
<dbReference type="SUPFAM" id="SSF52833">
    <property type="entry name" value="Thioredoxin-like"/>
    <property type="match status" value="1"/>
</dbReference>
<evidence type="ECO:0000256" key="8">
    <source>
        <dbReference type="PIRSR" id="PIRSR037736-1"/>
    </source>
</evidence>
<evidence type="ECO:0000256" key="5">
    <source>
        <dbReference type="ARBA" id="ARBA00023008"/>
    </source>
</evidence>
<evidence type="ECO:0000313" key="12">
    <source>
        <dbReference type="EMBL" id="KZV86834.1"/>
    </source>
</evidence>
<feature type="disulfide bond" description="Redox-active" evidence="9">
    <location>
        <begin position="79"/>
        <end position="83"/>
    </location>
</feature>
<keyword evidence="10" id="KW-0732">Signal</keyword>
<keyword evidence="7" id="KW-0472">Membrane</keyword>
<dbReference type="CDD" id="cd02968">
    <property type="entry name" value="SCO"/>
    <property type="match status" value="1"/>
</dbReference>
<comment type="similarity">
    <text evidence="2">Belongs to the SCO1/2 family.</text>
</comment>
<dbReference type="InterPro" id="IPR017276">
    <property type="entry name" value="Synth_of_cyt-c-oxidase_Sco1/2"/>
</dbReference>
<feature type="chain" id="PRO_5007857157" evidence="10">
    <location>
        <begin position="19"/>
        <end position="216"/>
    </location>
</feature>
<feature type="binding site" evidence="8">
    <location>
        <position position="171"/>
    </location>
    <ligand>
        <name>Cu cation</name>
        <dbReference type="ChEBI" id="CHEBI:23378"/>
    </ligand>
</feature>
<dbReference type="InterPro" id="IPR036249">
    <property type="entry name" value="Thioredoxin-like_sf"/>
</dbReference>
<dbReference type="GO" id="GO:0006878">
    <property type="term" value="P:intracellular copper ion homeostasis"/>
    <property type="evidence" value="ECO:0007669"/>
    <property type="project" value="InterPro"/>
</dbReference>
<sequence>MFTPQAAILLVITAAGLTWHFQNKKEELRIKRIKEMKNQKYGKARVGGPFKLKTQDGQDFTHEDLLGKWSIVYFGFTNCPDVCPDELDKMGKVVDTRPDARNGPSIQPIFISCDPARDSNDAIKTYLSDFHPRMVGLCGTYDQVKATCKAYRVYFSTPPDVKPGDDYIVDHSIYFYLMNPEGEFVDAFGKDRSAEDVVARFEEAVGEFEKEYGSKV</sequence>
<keyword evidence="6" id="KW-0496">Mitochondrion</keyword>
<proteinExistence type="inferred from homology"/>
<comment type="subcellular location">
    <subcellularLocation>
        <location evidence="1">Mitochondrion inner membrane</location>
    </subcellularLocation>
</comment>
<dbReference type="STRING" id="1314781.A0A165EFQ4"/>
<evidence type="ECO:0000256" key="4">
    <source>
        <dbReference type="ARBA" id="ARBA00022792"/>
    </source>
</evidence>
<dbReference type="PROSITE" id="PS51352">
    <property type="entry name" value="THIOREDOXIN_2"/>
    <property type="match status" value="1"/>
</dbReference>
<dbReference type="InParanoid" id="A0A165EFQ4"/>
<dbReference type="PIRSF" id="PIRSF037736">
    <property type="entry name" value="SCO1"/>
    <property type="match status" value="1"/>
</dbReference>
<dbReference type="Pfam" id="PF02630">
    <property type="entry name" value="SCO1-SenC"/>
    <property type="match status" value="1"/>
</dbReference>
<dbReference type="InterPro" id="IPR013766">
    <property type="entry name" value="Thioredoxin_domain"/>
</dbReference>
<evidence type="ECO:0000256" key="7">
    <source>
        <dbReference type="ARBA" id="ARBA00023136"/>
    </source>
</evidence>
<dbReference type="Gene3D" id="3.40.30.10">
    <property type="entry name" value="Glutaredoxin"/>
    <property type="match status" value="1"/>
</dbReference>
<evidence type="ECO:0000313" key="13">
    <source>
        <dbReference type="Proteomes" id="UP000077266"/>
    </source>
</evidence>
<evidence type="ECO:0000259" key="11">
    <source>
        <dbReference type="PROSITE" id="PS51352"/>
    </source>
</evidence>
<evidence type="ECO:0000256" key="2">
    <source>
        <dbReference type="ARBA" id="ARBA00010996"/>
    </source>
</evidence>
<feature type="binding site" evidence="8">
    <location>
        <position position="79"/>
    </location>
    <ligand>
        <name>Cu cation</name>
        <dbReference type="ChEBI" id="CHEBI:23378"/>
    </ligand>
</feature>
<organism evidence="12 13">
    <name type="scientific">Exidia glandulosa HHB12029</name>
    <dbReference type="NCBI Taxonomy" id="1314781"/>
    <lineage>
        <taxon>Eukaryota</taxon>
        <taxon>Fungi</taxon>
        <taxon>Dikarya</taxon>
        <taxon>Basidiomycota</taxon>
        <taxon>Agaricomycotina</taxon>
        <taxon>Agaricomycetes</taxon>
        <taxon>Auriculariales</taxon>
        <taxon>Exidiaceae</taxon>
        <taxon>Exidia</taxon>
    </lineage>
</organism>
<evidence type="ECO:0000256" key="10">
    <source>
        <dbReference type="SAM" id="SignalP"/>
    </source>
</evidence>
<feature type="domain" description="Thioredoxin" evidence="11">
    <location>
        <begin position="41"/>
        <end position="206"/>
    </location>
</feature>
<keyword evidence="9" id="KW-1015">Disulfide bond</keyword>
<dbReference type="PANTHER" id="PTHR12151">
    <property type="entry name" value="ELECTRON TRANSPORT PROTIN SCO1/SENC FAMILY MEMBER"/>
    <property type="match status" value="1"/>
</dbReference>
<name>A0A165EFQ4_EXIGL</name>
<dbReference type="Proteomes" id="UP000077266">
    <property type="component" value="Unassembled WGS sequence"/>
</dbReference>
<dbReference type="FunFam" id="3.40.30.10:FF:000013">
    <property type="entry name" value="Blast:Protein SCO1 homolog, mitochondrial"/>
    <property type="match status" value="1"/>
</dbReference>
<dbReference type="OrthoDB" id="270009at2759"/>
<evidence type="ECO:0000256" key="9">
    <source>
        <dbReference type="PIRSR" id="PIRSR603782-2"/>
    </source>
</evidence>
<dbReference type="FunCoup" id="A0A165EFQ4">
    <property type="interactions" value="230"/>
</dbReference>
<keyword evidence="13" id="KW-1185">Reference proteome</keyword>
<gene>
    <name evidence="12" type="ORF">EXIGLDRAFT_621392</name>
</gene>
<evidence type="ECO:0000256" key="1">
    <source>
        <dbReference type="ARBA" id="ARBA00004273"/>
    </source>
</evidence>
<dbReference type="GO" id="GO:0005743">
    <property type="term" value="C:mitochondrial inner membrane"/>
    <property type="evidence" value="ECO:0007669"/>
    <property type="project" value="UniProtKB-SubCell"/>
</dbReference>
<evidence type="ECO:0000256" key="3">
    <source>
        <dbReference type="ARBA" id="ARBA00022723"/>
    </source>
</evidence>
<dbReference type="AlphaFoldDB" id="A0A165EFQ4"/>
<accession>A0A165EFQ4</accession>
<dbReference type="GO" id="GO:0005507">
    <property type="term" value="F:copper ion binding"/>
    <property type="evidence" value="ECO:0007669"/>
    <property type="project" value="InterPro"/>
</dbReference>
<keyword evidence="3 8" id="KW-0479">Metal-binding</keyword>
<feature type="signal peptide" evidence="10">
    <location>
        <begin position="1"/>
        <end position="18"/>
    </location>
</feature>
<keyword evidence="4" id="KW-0999">Mitochondrion inner membrane</keyword>
<dbReference type="PANTHER" id="PTHR12151:SF5">
    <property type="entry name" value="AT19154P"/>
    <property type="match status" value="1"/>
</dbReference>
<keyword evidence="5 8" id="KW-0186">Copper</keyword>
<dbReference type="InterPro" id="IPR003782">
    <property type="entry name" value="SCO1/SenC"/>
</dbReference>
<protein>
    <submittedName>
        <fullName evidence="12">SCO1 protein</fullName>
    </submittedName>
</protein>